<dbReference type="AlphaFoldDB" id="A0A813XEB1"/>
<proteinExistence type="predicted"/>
<keyword evidence="5" id="KW-1185">Reference proteome</keyword>
<keyword evidence="1" id="KW-0175">Coiled coil</keyword>
<feature type="coiled-coil region" evidence="1">
    <location>
        <begin position="281"/>
        <end position="315"/>
    </location>
</feature>
<evidence type="ECO:0000313" key="5">
    <source>
        <dbReference type="Proteomes" id="UP000663829"/>
    </source>
</evidence>
<dbReference type="Proteomes" id="UP000663829">
    <property type="component" value="Unassembled WGS sequence"/>
</dbReference>
<evidence type="ECO:0000256" key="1">
    <source>
        <dbReference type="SAM" id="Coils"/>
    </source>
</evidence>
<dbReference type="Proteomes" id="UP000681722">
    <property type="component" value="Unassembled WGS sequence"/>
</dbReference>
<dbReference type="EMBL" id="CAJNOQ010001182">
    <property type="protein sequence ID" value="CAF0874810.1"/>
    <property type="molecule type" value="Genomic_DNA"/>
</dbReference>
<comment type="caution">
    <text evidence="2">The sequence shown here is derived from an EMBL/GenBank/DDBJ whole genome shotgun (WGS) entry which is preliminary data.</text>
</comment>
<dbReference type="Proteomes" id="UP000682733">
    <property type="component" value="Unassembled WGS sequence"/>
</dbReference>
<organism evidence="2 5">
    <name type="scientific">Didymodactylos carnosus</name>
    <dbReference type="NCBI Taxonomy" id="1234261"/>
    <lineage>
        <taxon>Eukaryota</taxon>
        <taxon>Metazoa</taxon>
        <taxon>Spiralia</taxon>
        <taxon>Gnathifera</taxon>
        <taxon>Rotifera</taxon>
        <taxon>Eurotatoria</taxon>
        <taxon>Bdelloidea</taxon>
        <taxon>Philodinida</taxon>
        <taxon>Philodinidae</taxon>
        <taxon>Didymodactylos</taxon>
    </lineage>
</organism>
<gene>
    <name evidence="2" type="ORF">GPM918_LOCUS7291</name>
    <name evidence="3" type="ORF">SRO942_LOCUS7291</name>
    <name evidence="4" type="ORF">TMI583_LOCUS38253</name>
</gene>
<dbReference type="OrthoDB" id="10353573at2759"/>
<dbReference type="EMBL" id="CAJOBC010001182">
    <property type="protein sequence ID" value="CAF3661785.1"/>
    <property type="molecule type" value="Genomic_DNA"/>
</dbReference>
<evidence type="ECO:0000313" key="4">
    <source>
        <dbReference type="EMBL" id="CAF4295008.1"/>
    </source>
</evidence>
<reference evidence="2" key="1">
    <citation type="submission" date="2021-02" db="EMBL/GenBank/DDBJ databases">
        <authorList>
            <person name="Nowell W R."/>
        </authorList>
    </citation>
    <scope>NUCLEOTIDE SEQUENCE</scope>
</reference>
<name>A0A813XEB1_9BILA</name>
<evidence type="ECO:0000313" key="3">
    <source>
        <dbReference type="EMBL" id="CAF3661785.1"/>
    </source>
</evidence>
<sequence length="343" mass="39906">MMNCLIPFQVLKPATINQEHTSSKYIEQVKRSHPDNFFKIMAKKTSFRDIKVQERQRIQWFIASERLEITVQVTFTPDDSHGKMEVLSLGNKVSVERYTIEGEYETLSSGILTIEVNNEKGQVDRVVWFRVKQASLSKSHLFEGIFNMIYSSSCGGNDHTATEIDVATVLERAFHFIDSLLNGRMKLKDMVDLKAIFCNKNINVRDEVKKLFSYRLIANANSQKEPTINAEATEQEIEQVCEWLQIYQYYSYINIIVTCVQRFNIISNENPDETINSIIQLSDENCSLREITERYRNLKQRFRKLTNQHLQLIKAASECPNVNDEKSRVIHNSWTTSISRTKR</sequence>
<dbReference type="EMBL" id="CAJOBA010056784">
    <property type="protein sequence ID" value="CAF4295008.1"/>
    <property type="molecule type" value="Genomic_DNA"/>
</dbReference>
<evidence type="ECO:0000313" key="2">
    <source>
        <dbReference type="EMBL" id="CAF0874810.1"/>
    </source>
</evidence>
<accession>A0A813XEB1</accession>
<protein>
    <submittedName>
        <fullName evidence="2">Uncharacterized protein</fullName>
    </submittedName>
</protein>